<dbReference type="GO" id="GO:0000981">
    <property type="term" value="F:DNA-binding transcription factor activity, RNA polymerase II-specific"/>
    <property type="evidence" value="ECO:0007669"/>
    <property type="project" value="TreeGrafter"/>
</dbReference>
<keyword evidence="4" id="KW-0479">Metal-binding</keyword>
<dbReference type="InterPro" id="IPR013087">
    <property type="entry name" value="Znf_C2H2_type"/>
</dbReference>
<evidence type="ECO:0000256" key="4">
    <source>
        <dbReference type="ARBA" id="ARBA00022723"/>
    </source>
</evidence>
<feature type="domain" description="C2H2-type" evidence="13">
    <location>
        <begin position="56"/>
        <end position="83"/>
    </location>
</feature>
<feature type="domain" description="C2H2-type" evidence="13">
    <location>
        <begin position="84"/>
        <end position="111"/>
    </location>
</feature>
<feature type="non-terminal residue" evidence="14">
    <location>
        <position position="1"/>
    </location>
</feature>
<dbReference type="GO" id="GO:0005634">
    <property type="term" value="C:nucleus"/>
    <property type="evidence" value="ECO:0007669"/>
    <property type="project" value="UniProtKB-SubCell"/>
</dbReference>
<dbReference type="EMBL" id="CAKXAJ010002214">
    <property type="protein sequence ID" value="CAH2208086.1"/>
    <property type="molecule type" value="Genomic_DNA"/>
</dbReference>
<evidence type="ECO:0000256" key="3">
    <source>
        <dbReference type="ARBA" id="ARBA00007746"/>
    </source>
</evidence>
<evidence type="ECO:0000256" key="9">
    <source>
        <dbReference type="ARBA" id="ARBA00023125"/>
    </source>
</evidence>
<dbReference type="SUPFAM" id="SSF57667">
    <property type="entry name" value="beta-beta-alpha zinc fingers"/>
    <property type="match status" value="2"/>
</dbReference>
<evidence type="ECO:0000256" key="1">
    <source>
        <dbReference type="ARBA" id="ARBA00004123"/>
    </source>
</evidence>
<evidence type="ECO:0000256" key="5">
    <source>
        <dbReference type="ARBA" id="ARBA00022737"/>
    </source>
</evidence>
<keyword evidence="8" id="KW-0805">Transcription regulation</keyword>
<evidence type="ECO:0000313" key="15">
    <source>
        <dbReference type="Proteomes" id="UP000838756"/>
    </source>
</evidence>
<proteinExistence type="inferred from homology"/>
<dbReference type="AlphaFoldDB" id="A0A8S4QDL3"/>
<dbReference type="InterPro" id="IPR036236">
    <property type="entry name" value="Znf_C2H2_sf"/>
</dbReference>
<dbReference type="OrthoDB" id="6077919at2759"/>
<keyword evidence="5" id="KW-0677">Repeat</keyword>
<dbReference type="SMART" id="SM00355">
    <property type="entry name" value="ZnF_C2H2"/>
    <property type="match status" value="3"/>
</dbReference>
<sequence>MALLMRTLHVKYDIEVSEVSYVQHNFEITADFFLEGAPQHKECSPIQRRGNEKKPLSCHFCGFKCKYKSALIRHMRSHTGEKPFACKYCEFKCSNVSTLNLHLRTHTGERPYCCRSCHAKYTRKQHLLVHMRKHT</sequence>
<evidence type="ECO:0000256" key="12">
    <source>
        <dbReference type="PROSITE-ProRule" id="PRU00042"/>
    </source>
</evidence>
<keyword evidence="11" id="KW-0539">Nucleus</keyword>
<dbReference type="FunFam" id="3.30.160.60:FF:000614">
    <property type="entry name" value="Zinc finger protein 142"/>
    <property type="match status" value="1"/>
</dbReference>
<evidence type="ECO:0000256" key="10">
    <source>
        <dbReference type="ARBA" id="ARBA00023163"/>
    </source>
</evidence>
<dbReference type="PANTHER" id="PTHR23235:SF142">
    <property type="entry name" value="ZINC FINGER PROTEIN 384"/>
    <property type="match status" value="1"/>
</dbReference>
<comment type="caution">
    <text evidence="14">The sequence shown here is derived from an EMBL/GenBank/DDBJ whole genome shotgun (WGS) entry which is preliminary data.</text>
</comment>
<keyword evidence="10" id="KW-0804">Transcription</keyword>
<evidence type="ECO:0000256" key="7">
    <source>
        <dbReference type="ARBA" id="ARBA00022833"/>
    </source>
</evidence>
<organism evidence="14 15">
    <name type="scientific">Pararge aegeria aegeria</name>
    <dbReference type="NCBI Taxonomy" id="348720"/>
    <lineage>
        <taxon>Eukaryota</taxon>
        <taxon>Metazoa</taxon>
        <taxon>Ecdysozoa</taxon>
        <taxon>Arthropoda</taxon>
        <taxon>Hexapoda</taxon>
        <taxon>Insecta</taxon>
        <taxon>Pterygota</taxon>
        <taxon>Neoptera</taxon>
        <taxon>Endopterygota</taxon>
        <taxon>Lepidoptera</taxon>
        <taxon>Glossata</taxon>
        <taxon>Ditrysia</taxon>
        <taxon>Papilionoidea</taxon>
        <taxon>Nymphalidae</taxon>
        <taxon>Satyrinae</taxon>
        <taxon>Satyrini</taxon>
        <taxon>Parargina</taxon>
        <taxon>Pararge</taxon>
    </lineage>
</organism>
<evidence type="ECO:0000256" key="6">
    <source>
        <dbReference type="ARBA" id="ARBA00022771"/>
    </source>
</evidence>
<feature type="domain" description="C2H2-type" evidence="13">
    <location>
        <begin position="112"/>
        <end position="135"/>
    </location>
</feature>
<comment type="similarity">
    <text evidence="3">Belongs to the hunchback C2H2-type zinc-finger protein family.</text>
</comment>
<evidence type="ECO:0000313" key="14">
    <source>
        <dbReference type="EMBL" id="CAH2208086.1"/>
    </source>
</evidence>
<dbReference type="FunFam" id="3.30.160.60:FF:001370">
    <property type="entry name" value="Zinc finger protein"/>
    <property type="match status" value="1"/>
</dbReference>
<accession>A0A8S4QDL3</accession>
<dbReference type="GO" id="GO:0008270">
    <property type="term" value="F:zinc ion binding"/>
    <property type="evidence" value="ECO:0007669"/>
    <property type="project" value="UniProtKB-KW"/>
</dbReference>
<dbReference type="PANTHER" id="PTHR23235">
    <property type="entry name" value="KRUEPPEL-LIKE TRANSCRIPTION FACTOR"/>
    <property type="match status" value="1"/>
</dbReference>
<dbReference type="Pfam" id="PF00096">
    <property type="entry name" value="zf-C2H2"/>
    <property type="match status" value="2"/>
</dbReference>
<comment type="similarity">
    <text evidence="2">Belongs to the krueppel C2H2-type zinc-finger protein family.</text>
</comment>
<comment type="subcellular location">
    <subcellularLocation>
        <location evidence="1">Nucleus</location>
    </subcellularLocation>
</comment>
<keyword evidence="9" id="KW-0238">DNA-binding</keyword>
<dbReference type="GO" id="GO:0000978">
    <property type="term" value="F:RNA polymerase II cis-regulatory region sequence-specific DNA binding"/>
    <property type="evidence" value="ECO:0007669"/>
    <property type="project" value="TreeGrafter"/>
</dbReference>
<evidence type="ECO:0000256" key="8">
    <source>
        <dbReference type="ARBA" id="ARBA00023015"/>
    </source>
</evidence>
<dbReference type="PROSITE" id="PS00028">
    <property type="entry name" value="ZINC_FINGER_C2H2_1"/>
    <property type="match status" value="3"/>
</dbReference>
<reference evidence="14" key="1">
    <citation type="submission" date="2022-03" db="EMBL/GenBank/DDBJ databases">
        <authorList>
            <person name="Lindestad O."/>
        </authorList>
    </citation>
    <scope>NUCLEOTIDE SEQUENCE</scope>
</reference>
<evidence type="ECO:0000256" key="2">
    <source>
        <dbReference type="ARBA" id="ARBA00006991"/>
    </source>
</evidence>
<evidence type="ECO:0000256" key="11">
    <source>
        <dbReference type="ARBA" id="ARBA00023242"/>
    </source>
</evidence>
<evidence type="ECO:0000259" key="13">
    <source>
        <dbReference type="PROSITE" id="PS50157"/>
    </source>
</evidence>
<gene>
    <name evidence="14" type="primary">jg3218</name>
    <name evidence="14" type="ORF">PAEG_LOCUS703</name>
</gene>
<dbReference type="Gene3D" id="3.30.160.60">
    <property type="entry name" value="Classic Zinc Finger"/>
    <property type="match status" value="3"/>
</dbReference>
<name>A0A8S4QDL3_9NEOP</name>
<dbReference type="Proteomes" id="UP000838756">
    <property type="component" value="Unassembled WGS sequence"/>
</dbReference>
<keyword evidence="7" id="KW-0862">Zinc</keyword>
<dbReference type="FunFam" id="3.30.160.60:FF:000065">
    <property type="entry name" value="B-cell CLL/lymphoma 6, member B"/>
    <property type="match status" value="1"/>
</dbReference>
<dbReference type="PROSITE" id="PS50157">
    <property type="entry name" value="ZINC_FINGER_C2H2_2"/>
    <property type="match status" value="3"/>
</dbReference>
<protein>
    <submittedName>
        <fullName evidence="14">Jg3218 protein</fullName>
    </submittedName>
</protein>
<keyword evidence="15" id="KW-1185">Reference proteome</keyword>
<keyword evidence="6 12" id="KW-0863">Zinc-finger</keyword>